<sequence>MNTKPSTAAHTLIEKSLLLKNTWLMESLELSQLLSIADKLTFSKAGAGEVVFDSGEQAYSIFFISNGSVHLSAQNQNESHIIGRGDFFGEESLLSGLPRAYKAVAGEPTEMFTLSKTNLLAVLHEHPALAVDLLESFASSMQFRQRNFKAGSFSHGGTT</sequence>
<proteinExistence type="predicted"/>
<dbReference type="Gene3D" id="2.60.120.10">
    <property type="entry name" value="Jelly Rolls"/>
    <property type="match status" value="1"/>
</dbReference>
<dbReference type="InterPro" id="IPR000595">
    <property type="entry name" value="cNMP-bd_dom"/>
</dbReference>
<dbReference type="GO" id="GO:0005829">
    <property type="term" value="C:cytosol"/>
    <property type="evidence" value="ECO:0007669"/>
    <property type="project" value="TreeGrafter"/>
</dbReference>
<dbReference type="Proteomes" id="UP000220251">
    <property type="component" value="Unassembled WGS sequence"/>
</dbReference>
<dbReference type="OrthoDB" id="9798104at2"/>
<protein>
    <submittedName>
        <fullName evidence="2">Cyclic nucleotide-binding protein</fullName>
    </submittedName>
</protein>
<dbReference type="InterPro" id="IPR050397">
    <property type="entry name" value="Env_Response_Regulators"/>
</dbReference>
<dbReference type="CDD" id="cd00038">
    <property type="entry name" value="CAP_ED"/>
    <property type="match status" value="1"/>
</dbReference>
<dbReference type="EMBL" id="CWGJ01000011">
    <property type="protein sequence ID" value="CRX38133.1"/>
    <property type="molecule type" value="Genomic_DNA"/>
</dbReference>
<dbReference type="SMART" id="SM00100">
    <property type="entry name" value="cNMP"/>
    <property type="match status" value="1"/>
</dbReference>
<evidence type="ECO:0000259" key="1">
    <source>
        <dbReference type="PROSITE" id="PS50042"/>
    </source>
</evidence>
<name>A0A0H5DQ15_9BACT</name>
<organism evidence="2 3">
    <name type="scientific">Estrella lausannensis</name>
    <dbReference type="NCBI Taxonomy" id="483423"/>
    <lineage>
        <taxon>Bacteria</taxon>
        <taxon>Pseudomonadati</taxon>
        <taxon>Chlamydiota</taxon>
        <taxon>Chlamydiia</taxon>
        <taxon>Parachlamydiales</taxon>
        <taxon>Candidatus Criblamydiaceae</taxon>
        <taxon>Estrella</taxon>
    </lineage>
</organism>
<reference evidence="3" key="1">
    <citation type="submission" date="2015-06" db="EMBL/GenBank/DDBJ databases">
        <authorList>
            <person name="Bertelli C."/>
        </authorList>
    </citation>
    <scope>NUCLEOTIDE SEQUENCE [LARGE SCALE GENOMIC DNA]</scope>
    <source>
        <strain evidence="3">CRIB-30</strain>
    </source>
</reference>
<evidence type="ECO:0000313" key="2">
    <source>
        <dbReference type="EMBL" id="CRX38133.1"/>
    </source>
</evidence>
<accession>A0A0H5DQ15</accession>
<dbReference type="GO" id="GO:0003700">
    <property type="term" value="F:DNA-binding transcription factor activity"/>
    <property type="evidence" value="ECO:0007669"/>
    <property type="project" value="TreeGrafter"/>
</dbReference>
<keyword evidence="3" id="KW-1185">Reference proteome</keyword>
<dbReference type="AlphaFoldDB" id="A0A0H5DQ15"/>
<dbReference type="InterPro" id="IPR018490">
    <property type="entry name" value="cNMP-bd_dom_sf"/>
</dbReference>
<dbReference type="PANTHER" id="PTHR24567:SF74">
    <property type="entry name" value="HTH-TYPE TRANSCRIPTIONAL REGULATOR ARCR"/>
    <property type="match status" value="1"/>
</dbReference>
<dbReference type="PROSITE" id="PS50042">
    <property type="entry name" value="CNMP_BINDING_3"/>
    <property type="match status" value="1"/>
</dbReference>
<dbReference type="SUPFAM" id="SSF51206">
    <property type="entry name" value="cAMP-binding domain-like"/>
    <property type="match status" value="1"/>
</dbReference>
<evidence type="ECO:0000313" key="3">
    <source>
        <dbReference type="Proteomes" id="UP000220251"/>
    </source>
</evidence>
<dbReference type="RefSeq" id="WP_098037982.1">
    <property type="nucleotide sequence ID" value="NZ_CWGJ01000011.1"/>
</dbReference>
<dbReference type="PANTHER" id="PTHR24567">
    <property type="entry name" value="CRP FAMILY TRANSCRIPTIONAL REGULATORY PROTEIN"/>
    <property type="match status" value="1"/>
</dbReference>
<dbReference type="Pfam" id="PF00027">
    <property type="entry name" value="cNMP_binding"/>
    <property type="match status" value="1"/>
</dbReference>
<gene>
    <name evidence="2" type="ORF">ELAC_0781</name>
</gene>
<dbReference type="InterPro" id="IPR014710">
    <property type="entry name" value="RmlC-like_jellyroll"/>
</dbReference>
<feature type="domain" description="Cyclic nucleotide-binding" evidence="1">
    <location>
        <begin position="24"/>
        <end position="140"/>
    </location>
</feature>